<gene>
    <name evidence="6" type="ORF">C7381_11121</name>
</gene>
<dbReference type="SUPFAM" id="SSF100950">
    <property type="entry name" value="NagB/RpiA/CoA transferase-like"/>
    <property type="match status" value="1"/>
</dbReference>
<dbReference type="Proteomes" id="UP000245793">
    <property type="component" value="Unassembled WGS sequence"/>
</dbReference>
<reference evidence="6 7" key="1">
    <citation type="submission" date="2018-04" db="EMBL/GenBank/DDBJ databases">
        <title>Genomic Encyclopedia of Type Strains, Phase IV (KMG-IV): sequencing the most valuable type-strain genomes for metagenomic binning, comparative biology and taxonomic classification.</title>
        <authorList>
            <person name="Goeker M."/>
        </authorList>
    </citation>
    <scope>NUCLEOTIDE SEQUENCE [LARGE SCALE GENOMIC DNA]</scope>
    <source>
        <strain evidence="6 7">DSM 20705</strain>
    </source>
</reference>
<accession>A0A2U1DNG3</accession>
<dbReference type="AlphaFoldDB" id="A0A2U1DNG3"/>
<dbReference type="Gene3D" id="3.40.50.10420">
    <property type="entry name" value="NagB/RpiA/CoA transferase-like"/>
    <property type="match status" value="1"/>
</dbReference>
<dbReference type="GO" id="GO:0005524">
    <property type="term" value="F:ATP binding"/>
    <property type="evidence" value="ECO:0007669"/>
    <property type="project" value="UniProtKB-KW"/>
</dbReference>
<feature type="binding site" evidence="4">
    <location>
        <position position="54"/>
    </location>
    <ligand>
        <name>substrate</name>
    </ligand>
</feature>
<feature type="binding site" evidence="4">
    <location>
        <begin position="133"/>
        <end position="141"/>
    </location>
    <ligand>
        <name>ATP</name>
        <dbReference type="ChEBI" id="CHEBI:30616"/>
    </ligand>
</feature>
<dbReference type="RefSeq" id="WP_034547580.1">
    <property type="nucleotide sequence ID" value="NZ_CAUPJO010000014.1"/>
</dbReference>
<comment type="similarity">
    <text evidence="1 5">Belongs to the 5-formyltetrahydrofolate cyclo-ligase family.</text>
</comment>
<dbReference type="GO" id="GO:0009396">
    <property type="term" value="P:folic acid-containing compound biosynthetic process"/>
    <property type="evidence" value="ECO:0007669"/>
    <property type="project" value="TreeGrafter"/>
</dbReference>
<dbReference type="EC" id="6.3.3.2" evidence="5"/>
<keyword evidence="3 4" id="KW-0067">ATP-binding</keyword>
<organism evidence="6 7">
    <name type="scientific">Ezakiella coagulans</name>
    <dbReference type="NCBI Taxonomy" id="46507"/>
    <lineage>
        <taxon>Bacteria</taxon>
        <taxon>Bacillati</taxon>
        <taxon>Bacillota</taxon>
        <taxon>Tissierellia</taxon>
        <taxon>Ezakiella</taxon>
    </lineage>
</organism>
<evidence type="ECO:0000256" key="3">
    <source>
        <dbReference type="ARBA" id="ARBA00022840"/>
    </source>
</evidence>
<keyword evidence="5" id="KW-0479">Metal-binding</keyword>
<dbReference type="NCBIfam" id="TIGR02727">
    <property type="entry name" value="MTHFS_bact"/>
    <property type="match status" value="1"/>
</dbReference>
<feature type="binding site" evidence="4">
    <location>
        <position position="49"/>
    </location>
    <ligand>
        <name>substrate</name>
    </ligand>
</feature>
<keyword evidence="2 4" id="KW-0547">Nucleotide-binding</keyword>
<dbReference type="GO" id="GO:0030272">
    <property type="term" value="F:5-formyltetrahydrofolate cyclo-ligase activity"/>
    <property type="evidence" value="ECO:0007669"/>
    <property type="project" value="UniProtKB-EC"/>
</dbReference>
<keyword evidence="5" id="KW-0460">Magnesium</keyword>
<proteinExistence type="inferred from homology"/>
<dbReference type="EMBL" id="QEKV01000011">
    <property type="protein sequence ID" value="PVY89092.1"/>
    <property type="molecule type" value="Genomic_DNA"/>
</dbReference>
<comment type="cofactor">
    <cofactor evidence="5">
        <name>Mg(2+)</name>
        <dbReference type="ChEBI" id="CHEBI:18420"/>
    </cofactor>
</comment>
<dbReference type="InterPro" id="IPR024185">
    <property type="entry name" value="FTHF_cligase-like_sf"/>
</dbReference>
<evidence type="ECO:0000313" key="7">
    <source>
        <dbReference type="Proteomes" id="UP000245793"/>
    </source>
</evidence>
<keyword evidence="7" id="KW-1185">Reference proteome</keyword>
<comment type="catalytic activity">
    <reaction evidence="5">
        <text>(6S)-5-formyl-5,6,7,8-tetrahydrofolate + ATP = (6R)-5,10-methenyltetrahydrofolate + ADP + phosphate</text>
        <dbReference type="Rhea" id="RHEA:10488"/>
        <dbReference type="ChEBI" id="CHEBI:30616"/>
        <dbReference type="ChEBI" id="CHEBI:43474"/>
        <dbReference type="ChEBI" id="CHEBI:57455"/>
        <dbReference type="ChEBI" id="CHEBI:57457"/>
        <dbReference type="ChEBI" id="CHEBI:456216"/>
        <dbReference type="EC" id="6.3.3.2"/>
    </reaction>
</comment>
<sequence length="188" mass="21754">MDKKELRKNILKMRDSMDEADRFSADETVLLKLLALKEYRDANTIFTFVSYRSEVDTKQLISESLRRGKRVLVPVVDNDKKEMILSELKSAEELQTSDMGILEPSGENIRPVEPKIVDICITPGAVFDRRGYRIGYGGGFYDKMMPRFRSDAKKIGVGYDFQLVDEVPKEEHDQKIDMLITDKEIYKF</sequence>
<dbReference type="GO" id="GO:0035999">
    <property type="term" value="P:tetrahydrofolate interconversion"/>
    <property type="evidence" value="ECO:0007669"/>
    <property type="project" value="TreeGrafter"/>
</dbReference>
<dbReference type="Pfam" id="PF01812">
    <property type="entry name" value="5-FTHF_cyc-lig"/>
    <property type="match status" value="1"/>
</dbReference>
<dbReference type="PANTHER" id="PTHR23407:SF1">
    <property type="entry name" value="5-FORMYLTETRAHYDROFOLATE CYCLO-LIGASE"/>
    <property type="match status" value="1"/>
</dbReference>
<evidence type="ECO:0000256" key="5">
    <source>
        <dbReference type="RuleBase" id="RU361279"/>
    </source>
</evidence>
<dbReference type="GO" id="GO:0046872">
    <property type="term" value="F:metal ion binding"/>
    <property type="evidence" value="ECO:0007669"/>
    <property type="project" value="UniProtKB-KW"/>
</dbReference>
<comment type="caution">
    <text evidence="6">The sequence shown here is derived from an EMBL/GenBank/DDBJ whole genome shotgun (WGS) entry which is preliminary data.</text>
</comment>
<name>A0A2U1DNG3_9FIRM</name>
<keyword evidence="6" id="KW-0436">Ligase</keyword>
<protein>
    <recommendedName>
        <fullName evidence="5">5-formyltetrahydrofolate cyclo-ligase</fullName>
        <ecNumber evidence="5">6.3.3.2</ecNumber>
    </recommendedName>
</protein>
<evidence type="ECO:0000256" key="1">
    <source>
        <dbReference type="ARBA" id="ARBA00010638"/>
    </source>
</evidence>
<dbReference type="PIRSF" id="PIRSF006806">
    <property type="entry name" value="FTHF_cligase"/>
    <property type="match status" value="1"/>
</dbReference>
<dbReference type="InterPro" id="IPR002698">
    <property type="entry name" value="FTHF_cligase"/>
</dbReference>
<feature type="binding site" evidence="4">
    <location>
        <begin position="3"/>
        <end position="7"/>
    </location>
    <ligand>
        <name>ATP</name>
        <dbReference type="ChEBI" id="CHEBI:30616"/>
    </ligand>
</feature>
<evidence type="ECO:0000313" key="6">
    <source>
        <dbReference type="EMBL" id="PVY89092.1"/>
    </source>
</evidence>
<dbReference type="PANTHER" id="PTHR23407">
    <property type="entry name" value="ATPASE INHIBITOR/5-FORMYLTETRAHYDROFOLATE CYCLO-LIGASE"/>
    <property type="match status" value="1"/>
</dbReference>
<dbReference type="InterPro" id="IPR037171">
    <property type="entry name" value="NagB/RpiA_transferase-like"/>
</dbReference>
<evidence type="ECO:0000256" key="2">
    <source>
        <dbReference type="ARBA" id="ARBA00022741"/>
    </source>
</evidence>
<evidence type="ECO:0000256" key="4">
    <source>
        <dbReference type="PIRSR" id="PIRSR006806-1"/>
    </source>
</evidence>